<dbReference type="EMBL" id="CAJOBE010023275">
    <property type="protein sequence ID" value="CAF4256092.1"/>
    <property type="molecule type" value="Genomic_DNA"/>
</dbReference>
<sequence>MRECASQPFFPPQIVFSPDDGQTIIAIDEINQRAY</sequence>
<dbReference type="Proteomes" id="UP000663874">
    <property type="component" value="Unassembled WGS sequence"/>
</dbReference>
<dbReference type="AlphaFoldDB" id="A0A820F4Q8"/>
<reference evidence="1" key="1">
    <citation type="submission" date="2021-02" db="EMBL/GenBank/DDBJ databases">
        <authorList>
            <person name="Nowell W R."/>
        </authorList>
    </citation>
    <scope>NUCLEOTIDE SEQUENCE</scope>
</reference>
<name>A0A820F4Q8_9BILA</name>
<protein>
    <submittedName>
        <fullName evidence="1">Uncharacterized protein</fullName>
    </submittedName>
</protein>
<evidence type="ECO:0000313" key="1">
    <source>
        <dbReference type="EMBL" id="CAF4256092.1"/>
    </source>
</evidence>
<feature type="non-terminal residue" evidence="1">
    <location>
        <position position="1"/>
    </location>
</feature>
<gene>
    <name evidence="1" type="ORF">FNK824_LOCUS38847</name>
</gene>
<evidence type="ECO:0000313" key="2">
    <source>
        <dbReference type="Proteomes" id="UP000663874"/>
    </source>
</evidence>
<proteinExistence type="predicted"/>
<organism evidence="1 2">
    <name type="scientific">Rotaria sordida</name>
    <dbReference type="NCBI Taxonomy" id="392033"/>
    <lineage>
        <taxon>Eukaryota</taxon>
        <taxon>Metazoa</taxon>
        <taxon>Spiralia</taxon>
        <taxon>Gnathifera</taxon>
        <taxon>Rotifera</taxon>
        <taxon>Eurotatoria</taxon>
        <taxon>Bdelloidea</taxon>
        <taxon>Philodinida</taxon>
        <taxon>Philodinidae</taxon>
        <taxon>Rotaria</taxon>
    </lineage>
</organism>
<comment type="caution">
    <text evidence="1">The sequence shown here is derived from an EMBL/GenBank/DDBJ whole genome shotgun (WGS) entry which is preliminary data.</text>
</comment>
<accession>A0A820F4Q8</accession>